<reference evidence="2 3" key="1">
    <citation type="submission" date="2017-06" db="EMBL/GenBank/DDBJ databases">
        <authorList>
            <person name="Kim H.J."/>
            <person name="Triplett B.A."/>
        </authorList>
    </citation>
    <scope>NUCLEOTIDE SEQUENCE [LARGE SCALE GENOMIC DNA]</scope>
    <source>
        <strain evidence="2 3">DSM 44272</strain>
    </source>
</reference>
<dbReference type="Pfam" id="PF09490">
    <property type="entry name" value="CbtA"/>
    <property type="match status" value="1"/>
</dbReference>
<dbReference type="InterPro" id="IPR012666">
    <property type="entry name" value="CbtA_put"/>
</dbReference>
<feature type="transmembrane region" description="Helical" evidence="1">
    <location>
        <begin position="77"/>
        <end position="100"/>
    </location>
</feature>
<feature type="transmembrane region" description="Helical" evidence="1">
    <location>
        <begin position="152"/>
        <end position="174"/>
    </location>
</feature>
<keyword evidence="3" id="KW-1185">Reference proteome</keyword>
<dbReference type="OrthoDB" id="6851830at2"/>
<protein>
    <submittedName>
        <fullName evidence="2">Uncharacterized membrane protein, predicted cobalt tansporter CbtA</fullName>
    </submittedName>
</protein>
<feature type="transmembrane region" description="Helical" evidence="1">
    <location>
        <begin position="225"/>
        <end position="246"/>
    </location>
</feature>
<evidence type="ECO:0000256" key="1">
    <source>
        <dbReference type="SAM" id="Phobius"/>
    </source>
</evidence>
<accession>A0A238ZGG7</accession>
<sequence length="257" mass="26264">MTEVLDRRTTAQPPRFGQLFGRLLLAGVIAGTLAGVYSLLVTERAIAPALELEEARAAAEGAGQEHAEELFSRTEQLVGGFLGTVLAGVVLAVVFAAVYGMVRHRLPGRNDVARVALLAAVGFGVLALLPALKIPANPPAVGDAATVGTRTAIYGGVLLCGVVGAMLVAALVSWLRSRGTGDAATALMAAVATAVLLAAVMVFVPDNPDTIAADVPAAVVWDFRLASLGQLAVLWAALGLAGGWLVDRLTRPSAALS</sequence>
<feature type="transmembrane region" description="Helical" evidence="1">
    <location>
        <begin position="112"/>
        <end position="132"/>
    </location>
</feature>
<gene>
    <name evidence="2" type="ORF">SAMN06272737_12848</name>
</gene>
<feature type="transmembrane region" description="Helical" evidence="1">
    <location>
        <begin position="186"/>
        <end position="205"/>
    </location>
</feature>
<dbReference type="RefSeq" id="WP_089338375.1">
    <property type="nucleotide sequence ID" value="NZ_FZNO01000028.1"/>
</dbReference>
<dbReference type="EMBL" id="FZNO01000028">
    <property type="protein sequence ID" value="SNR82229.1"/>
    <property type="molecule type" value="Genomic_DNA"/>
</dbReference>
<keyword evidence="1" id="KW-0472">Membrane</keyword>
<evidence type="ECO:0000313" key="3">
    <source>
        <dbReference type="Proteomes" id="UP000198403"/>
    </source>
</evidence>
<evidence type="ECO:0000313" key="2">
    <source>
        <dbReference type="EMBL" id="SNR82229.1"/>
    </source>
</evidence>
<organism evidence="2 3">
    <name type="scientific">Blastococcus mobilis</name>
    <dbReference type="NCBI Taxonomy" id="1938746"/>
    <lineage>
        <taxon>Bacteria</taxon>
        <taxon>Bacillati</taxon>
        <taxon>Actinomycetota</taxon>
        <taxon>Actinomycetes</taxon>
        <taxon>Geodermatophilales</taxon>
        <taxon>Geodermatophilaceae</taxon>
        <taxon>Blastococcus</taxon>
    </lineage>
</organism>
<name>A0A238ZGG7_9ACTN</name>
<proteinExistence type="predicted"/>
<feature type="transmembrane region" description="Helical" evidence="1">
    <location>
        <begin position="20"/>
        <end position="40"/>
    </location>
</feature>
<keyword evidence="1" id="KW-1133">Transmembrane helix</keyword>
<dbReference type="AlphaFoldDB" id="A0A238ZGG7"/>
<keyword evidence="1" id="KW-0812">Transmembrane</keyword>
<dbReference type="Proteomes" id="UP000198403">
    <property type="component" value="Unassembled WGS sequence"/>
</dbReference>